<dbReference type="Gene3D" id="3.30.1650.10">
    <property type="entry name" value="Bifunctional carbon monoxide dehydrogenase/acetyl-coa synthase(codh/acs), Chain M, domain 3"/>
    <property type="match status" value="1"/>
</dbReference>
<feature type="domain" description="CO dehydrogenase/acetyl-CoA synthase complex beta subunit C-terminal" evidence="7">
    <location>
        <begin position="179"/>
        <end position="373"/>
    </location>
</feature>
<name>A0A0A7GFC3_GEOAI</name>
<keyword evidence="6" id="KW-0411">Iron-sulfur</keyword>
<keyword evidence="5" id="KW-0408">Iron</keyword>
<dbReference type="PANTHER" id="PTHR42281">
    <property type="match status" value="1"/>
</dbReference>
<dbReference type="Gene3D" id="3.40.1470.10">
    <property type="entry name" value="Bifunctional carbon monoxide dehydrogenase/acetyl-coa synthase(codh/acs), Chain M, domain 5"/>
    <property type="match status" value="1"/>
</dbReference>
<dbReference type="InterPro" id="IPR045822">
    <property type="entry name" value="ACS_CODH_B_C"/>
</dbReference>
<dbReference type="GO" id="GO:0051536">
    <property type="term" value="F:iron-sulfur cluster binding"/>
    <property type="evidence" value="ECO:0007669"/>
    <property type="project" value="UniProtKB-KW"/>
</dbReference>
<keyword evidence="4" id="KW-0479">Metal-binding</keyword>
<dbReference type="Proteomes" id="UP000030624">
    <property type="component" value="Chromosome"/>
</dbReference>
<dbReference type="GO" id="GO:0043885">
    <property type="term" value="F:anaerobic carbon-monoxide dehydrogenase activity"/>
    <property type="evidence" value="ECO:0007669"/>
    <property type="project" value="InterPro"/>
</dbReference>
<evidence type="ECO:0000256" key="6">
    <source>
        <dbReference type="ARBA" id="ARBA00023014"/>
    </source>
</evidence>
<dbReference type="GO" id="GO:0006084">
    <property type="term" value="P:acetyl-CoA metabolic process"/>
    <property type="evidence" value="ECO:0007669"/>
    <property type="project" value="InterPro"/>
</dbReference>
<dbReference type="SUPFAM" id="SSF56821">
    <property type="entry name" value="Prismane protein-like"/>
    <property type="match status" value="1"/>
</dbReference>
<dbReference type="GO" id="GO:0046872">
    <property type="term" value="F:metal ion binding"/>
    <property type="evidence" value="ECO:0007669"/>
    <property type="project" value="UniProtKB-KW"/>
</dbReference>
<dbReference type="EMBL" id="CP009552">
    <property type="protein sequence ID" value="AIY90750.1"/>
    <property type="molecule type" value="Genomic_DNA"/>
</dbReference>
<dbReference type="AlphaFoldDB" id="A0A0A7GFC3"/>
<evidence type="ECO:0000256" key="5">
    <source>
        <dbReference type="ARBA" id="ARBA00023004"/>
    </source>
</evidence>
<dbReference type="PANTHER" id="PTHR42281:SF1">
    <property type="entry name" value="ACETYL-COA DECARBONYLASE_SYNTHASE COMPLEX SUBUNIT BETA 1"/>
    <property type="match status" value="1"/>
</dbReference>
<organism evidence="8 9">
    <name type="scientific">Geoglobus acetivorans</name>
    <dbReference type="NCBI Taxonomy" id="565033"/>
    <lineage>
        <taxon>Archaea</taxon>
        <taxon>Methanobacteriati</taxon>
        <taxon>Methanobacteriota</taxon>
        <taxon>Archaeoglobi</taxon>
        <taxon>Archaeoglobales</taxon>
        <taxon>Archaeoglobaceae</taxon>
        <taxon>Geoglobus</taxon>
    </lineage>
</organism>
<evidence type="ECO:0000256" key="3">
    <source>
        <dbReference type="ARBA" id="ARBA00022679"/>
    </source>
</evidence>
<evidence type="ECO:0000313" key="8">
    <source>
        <dbReference type="EMBL" id="AIY90750.1"/>
    </source>
</evidence>
<dbReference type="Pfam" id="PF19436">
    <property type="entry name" value="ACS_CODH_B_C"/>
    <property type="match status" value="1"/>
</dbReference>
<keyword evidence="3" id="KW-0808">Transferase</keyword>
<evidence type="ECO:0000256" key="1">
    <source>
        <dbReference type="ARBA" id="ARBA00012244"/>
    </source>
</evidence>
<evidence type="ECO:0000256" key="4">
    <source>
        <dbReference type="ARBA" id="ARBA00022723"/>
    </source>
</evidence>
<dbReference type="eggNOG" id="arCOG04360">
    <property type="taxonomic scope" value="Archaea"/>
</dbReference>
<gene>
    <name evidence="8" type="ORF">GACE_1720</name>
</gene>
<proteinExistence type="predicted"/>
<evidence type="ECO:0000259" key="7">
    <source>
        <dbReference type="Pfam" id="PF19436"/>
    </source>
</evidence>
<dbReference type="STRING" id="565033.GACE_1720"/>
<evidence type="ECO:0000256" key="2">
    <source>
        <dbReference type="ARBA" id="ARBA00022596"/>
    </source>
</evidence>
<dbReference type="EC" id="2.3.1.169" evidence="1"/>
<dbReference type="InterPro" id="IPR038571">
    <property type="entry name" value="CO_DH/Ac-CoA_synth_bsu_3_sf"/>
</dbReference>
<protein>
    <recommendedName>
        <fullName evidence="1">CO-methylating acetyl-CoA synthase</fullName>
        <ecNumber evidence="1">2.3.1.169</ecNumber>
    </recommendedName>
</protein>
<dbReference type="GO" id="GO:0043884">
    <property type="term" value="F:CO-methylating acetyl-CoA synthase activity"/>
    <property type="evidence" value="ECO:0007669"/>
    <property type="project" value="UniProtKB-EC"/>
</dbReference>
<dbReference type="KEGG" id="gac:GACE_1720"/>
<dbReference type="InterPro" id="IPR011254">
    <property type="entry name" value="Prismane-like_sf"/>
</dbReference>
<evidence type="ECO:0000313" key="9">
    <source>
        <dbReference type="Proteomes" id="UP000030624"/>
    </source>
</evidence>
<reference evidence="8 9" key="1">
    <citation type="journal article" date="2015" name="Appl. Environ. Microbiol.">
        <title>The Geoglobus acetivorans genome: Fe(III) reduction, acetate utilization, autotrophic growth, and degradation of aromatic compounds in a hyperthermophilic archaeon.</title>
        <authorList>
            <person name="Mardanov A.V."/>
            <person name="Slododkina G.B."/>
            <person name="Slobodkin A.I."/>
            <person name="Beletsky A.V."/>
            <person name="Gavrilov S.N."/>
            <person name="Kublanov I.V."/>
            <person name="Bonch-Osmolovskaya E.A."/>
            <person name="Skryabin K.G."/>
            <person name="Ravin N.V."/>
        </authorList>
    </citation>
    <scope>NUCLEOTIDE SEQUENCE [LARGE SCALE GENOMIC DNA]</scope>
    <source>
        <strain evidence="8 9">SBH6</strain>
    </source>
</reference>
<accession>A0A0A7GFC3</accession>
<dbReference type="HOGENOM" id="CLU_798333_0_0_2"/>
<dbReference type="InterPro" id="IPR004461">
    <property type="entry name" value="CO_DH/Ac-CoA_synth_bsu"/>
</dbReference>
<sequence>MIPPLREVEKPGQIFNGPKQYKNMLERVIDPEKINVQADCIEMSELYAGERVKEGRIVKGFELVEVGRGDGIEIVGDRRDIMGIHVLVSGVTDDSAQAIESIFSEVINRMRGVEYRFRKENVRIIVSEEVEEKFSAECVGRIIYDAVKSIPAVKSVKVRMICDENEFMKIIEKSRRVHENREKKSESLKDSDVGRFYGCVSCQVYLPHHVCTITPDRPSPCGTIYSEAKAAEELKLVHYYFPVDRGRTIDEHKGEYEGVNRAVEEMSEGAITKVKLHSALDSPPPTGNYAEAIVFYIPEEDGFGIVDRGYRKKTPTGLTFDSMEKIIVGQQVEGFVGVSFAYMRSRSFLKGDGGWNRVKWVSPNVYDFIMEFLPYELLKSIKTMG</sequence>
<keyword evidence="2" id="KW-0533">Nickel</keyword>
<dbReference type="Gene3D" id="3.40.970.20">
    <property type="entry name" value="Carbon monoxide dehydrogenase alpha subunit. Chain D, domain 4"/>
    <property type="match status" value="1"/>
</dbReference>